<keyword evidence="1" id="KW-0694">RNA-binding</keyword>
<dbReference type="HOGENOM" id="CLU_172700_2_1_1"/>
<evidence type="ECO:0000256" key="1">
    <source>
        <dbReference type="PROSITE-ProRule" id="PRU00266"/>
    </source>
</evidence>
<feature type="compositionally biased region" description="Polar residues" evidence="2">
    <location>
        <begin position="9"/>
        <end position="21"/>
    </location>
</feature>
<dbReference type="AlphaFoldDB" id="A0A0C9XNV1"/>
<evidence type="ECO:0000313" key="4">
    <source>
        <dbReference type="EMBL" id="KIJ97687.1"/>
    </source>
</evidence>
<keyword evidence="5" id="KW-1185">Reference proteome</keyword>
<dbReference type="SMART" id="SM00358">
    <property type="entry name" value="DSRM"/>
    <property type="match status" value="1"/>
</dbReference>
<proteinExistence type="predicted"/>
<dbReference type="OrthoDB" id="112668at2759"/>
<evidence type="ECO:0000256" key="2">
    <source>
        <dbReference type="SAM" id="MobiDB-lite"/>
    </source>
</evidence>
<dbReference type="GO" id="GO:0003723">
    <property type="term" value="F:RNA binding"/>
    <property type="evidence" value="ECO:0007669"/>
    <property type="project" value="UniProtKB-UniRule"/>
</dbReference>
<dbReference type="EMBL" id="KN838686">
    <property type="protein sequence ID" value="KIJ97687.1"/>
    <property type="molecule type" value="Genomic_DNA"/>
</dbReference>
<gene>
    <name evidence="4" type="ORF">K443DRAFT_9702</name>
</gene>
<name>A0A0C9XNV1_9AGAR</name>
<reference evidence="5" key="2">
    <citation type="submission" date="2015-01" db="EMBL/GenBank/DDBJ databases">
        <title>Evolutionary Origins and Diversification of the Mycorrhizal Mutualists.</title>
        <authorList>
            <consortium name="DOE Joint Genome Institute"/>
            <consortium name="Mycorrhizal Genomics Consortium"/>
            <person name="Kohler A."/>
            <person name="Kuo A."/>
            <person name="Nagy L.G."/>
            <person name="Floudas D."/>
            <person name="Copeland A."/>
            <person name="Barry K.W."/>
            <person name="Cichocki N."/>
            <person name="Veneault-Fourrey C."/>
            <person name="LaButti K."/>
            <person name="Lindquist E.A."/>
            <person name="Lipzen A."/>
            <person name="Lundell T."/>
            <person name="Morin E."/>
            <person name="Murat C."/>
            <person name="Riley R."/>
            <person name="Ohm R."/>
            <person name="Sun H."/>
            <person name="Tunlid A."/>
            <person name="Henrissat B."/>
            <person name="Grigoriev I.V."/>
            <person name="Hibbett D.S."/>
            <person name="Martin F."/>
        </authorList>
    </citation>
    <scope>NUCLEOTIDE SEQUENCE [LARGE SCALE GENOMIC DNA]</scope>
    <source>
        <strain evidence="5">LaAM-08-1</strain>
    </source>
</reference>
<dbReference type="Proteomes" id="UP000054477">
    <property type="component" value="Unassembled WGS sequence"/>
</dbReference>
<evidence type="ECO:0000259" key="3">
    <source>
        <dbReference type="PROSITE" id="PS50137"/>
    </source>
</evidence>
<feature type="domain" description="DRBM" evidence="3">
    <location>
        <begin position="41"/>
        <end position="104"/>
    </location>
</feature>
<protein>
    <recommendedName>
        <fullName evidence="3">DRBM domain-containing protein</fullName>
    </recommendedName>
</protein>
<reference evidence="4 5" key="1">
    <citation type="submission" date="2014-04" db="EMBL/GenBank/DDBJ databases">
        <authorList>
            <consortium name="DOE Joint Genome Institute"/>
            <person name="Kuo A."/>
            <person name="Kohler A."/>
            <person name="Nagy L.G."/>
            <person name="Floudas D."/>
            <person name="Copeland A."/>
            <person name="Barry K.W."/>
            <person name="Cichocki N."/>
            <person name="Veneault-Fourrey C."/>
            <person name="LaButti K."/>
            <person name="Lindquist E.A."/>
            <person name="Lipzen A."/>
            <person name="Lundell T."/>
            <person name="Morin E."/>
            <person name="Murat C."/>
            <person name="Sun H."/>
            <person name="Tunlid A."/>
            <person name="Henrissat B."/>
            <person name="Grigoriev I.V."/>
            <person name="Hibbett D.S."/>
            <person name="Martin F."/>
            <person name="Nordberg H.P."/>
            <person name="Cantor M.N."/>
            <person name="Hua S.X."/>
        </authorList>
    </citation>
    <scope>NUCLEOTIDE SEQUENCE [LARGE SCALE GENOMIC DNA]</scope>
    <source>
        <strain evidence="4 5">LaAM-08-1</strain>
    </source>
</reference>
<sequence>MKEIKRTNGRANLPNSNVNPATSSSFSSTTLSLFVTTMTPEYASILHNFCQENKMEFNFDDVSSGPQNDETWTAIVLIKGKEAGRGIGKSKRSARAEAAKLVLEVNGWI</sequence>
<feature type="region of interest" description="Disordered" evidence="2">
    <location>
        <begin position="1"/>
        <end position="26"/>
    </location>
</feature>
<organism evidence="4 5">
    <name type="scientific">Laccaria amethystina LaAM-08-1</name>
    <dbReference type="NCBI Taxonomy" id="1095629"/>
    <lineage>
        <taxon>Eukaryota</taxon>
        <taxon>Fungi</taxon>
        <taxon>Dikarya</taxon>
        <taxon>Basidiomycota</taxon>
        <taxon>Agaricomycotina</taxon>
        <taxon>Agaricomycetes</taxon>
        <taxon>Agaricomycetidae</taxon>
        <taxon>Agaricales</taxon>
        <taxon>Agaricineae</taxon>
        <taxon>Hydnangiaceae</taxon>
        <taxon>Laccaria</taxon>
    </lineage>
</organism>
<evidence type="ECO:0000313" key="5">
    <source>
        <dbReference type="Proteomes" id="UP000054477"/>
    </source>
</evidence>
<dbReference type="Gene3D" id="3.30.160.20">
    <property type="match status" value="1"/>
</dbReference>
<dbReference type="Pfam" id="PF00035">
    <property type="entry name" value="dsrm"/>
    <property type="match status" value="1"/>
</dbReference>
<accession>A0A0C9XNV1</accession>
<dbReference type="SUPFAM" id="SSF54768">
    <property type="entry name" value="dsRNA-binding domain-like"/>
    <property type="match status" value="1"/>
</dbReference>
<dbReference type="InterPro" id="IPR014720">
    <property type="entry name" value="dsRBD_dom"/>
</dbReference>
<dbReference type="PROSITE" id="PS50137">
    <property type="entry name" value="DS_RBD"/>
    <property type="match status" value="1"/>
</dbReference>